<dbReference type="InterPro" id="IPR019752">
    <property type="entry name" value="Pyrv/ketoisovalerate_OxRed_cat"/>
</dbReference>
<keyword evidence="5" id="KW-1185">Reference proteome</keyword>
<accession>B8KTA6</accession>
<protein>
    <submittedName>
        <fullName evidence="4">Indolepyruvate ferredoxin oxidoreductase beta subunit</fullName>
    </submittedName>
</protein>
<keyword evidence="1" id="KW-0560">Oxidoreductase</keyword>
<dbReference type="EMBL" id="DS999411">
    <property type="protein sequence ID" value="EED35428.1"/>
    <property type="molecule type" value="Genomic_DNA"/>
</dbReference>
<reference evidence="5" key="1">
    <citation type="journal article" date="2013" name="BMC Microbiol.">
        <title>Taxonomy and evolution of bacteriochlorophyll a-containing members of the OM60/NOR5 clade of marine gammaproteobacteria: description of Luminiphilus syltensis gen. nov., sp. nov., reclassification of Haliea rubra as Pseudohaliea rubra gen. nov., comb. nov., and emendation of Chromatocurvus halotolerans.</title>
        <authorList>
            <person name="Spring S."/>
            <person name="Riedel T."/>
            <person name="Sproer C."/>
            <person name="Yan S."/>
            <person name="Harder J."/>
            <person name="Fuchs B.M."/>
        </authorList>
    </citation>
    <scope>NUCLEOTIDE SEQUENCE [LARGE SCALE GENOMIC DNA]</scope>
    <source>
        <strain evidence="5">NOR51-B</strain>
    </source>
</reference>
<dbReference type="HOGENOM" id="CLU_037854_0_0_6"/>
<dbReference type="eggNOG" id="COG1014">
    <property type="taxonomic scope" value="Bacteria"/>
</dbReference>
<dbReference type="Proteomes" id="UP000004699">
    <property type="component" value="Unassembled WGS sequence"/>
</dbReference>
<feature type="domain" description="DUF6537" evidence="3">
    <location>
        <begin position="249"/>
        <end position="459"/>
    </location>
</feature>
<evidence type="ECO:0000256" key="1">
    <source>
        <dbReference type="ARBA" id="ARBA00023002"/>
    </source>
</evidence>
<dbReference type="Pfam" id="PF01558">
    <property type="entry name" value="POR"/>
    <property type="match status" value="1"/>
</dbReference>
<sequence>MSDSSRAINMVIAALGGEGGGVLTNWLIAVADQEGWLCQTTSLAGVAQRTGATIYYLEFIPRPEDGSQPVLSLFPSQGDIDIAVASEIAEAGRMLSRGFVSPEQTTLIASTHRVYGITEKSATGDGTIDPAMLSEMCARYARRFIQFDMLELVGRHNTVVSAALFGAIAGSEVLPFARETFERIIGEGRGADANRAAFNEAWDRAQSGGVGLFDPNDKGDSSGFVLPDAHTAQGRVLIERMRALPVMCHEVVYRGASRLIDYQDLAYAEDYLFLVEKLATALDSAGSVALTEAARYLALWMAFEDIPRVAQLKVRPDRQQAIRDEVRAEPEQPIRVTEFFHPRVEEIAAMLPKRFGERLLASETARSGLGRLLGPRKLRTDRLSVYLIMRVLARLRRFRRGTLGYAEERGMIDRWFGAVLWASARDPELALELAECGRMVKGYGATRARTTSRLMRILDTVDREAEVSPARIRQLREAAMEGEDSAPFEGALNQALA</sequence>
<evidence type="ECO:0000259" key="3">
    <source>
        <dbReference type="Pfam" id="PF20169"/>
    </source>
</evidence>
<dbReference type="STRING" id="565045.NOR51B_1373"/>
<dbReference type="RefSeq" id="WP_009020174.1">
    <property type="nucleotide sequence ID" value="NZ_DS999411.1"/>
</dbReference>
<evidence type="ECO:0000259" key="2">
    <source>
        <dbReference type="Pfam" id="PF01558"/>
    </source>
</evidence>
<dbReference type="InterPro" id="IPR046667">
    <property type="entry name" value="DUF6537"/>
</dbReference>
<dbReference type="GO" id="GO:0016903">
    <property type="term" value="F:oxidoreductase activity, acting on the aldehyde or oxo group of donors"/>
    <property type="evidence" value="ECO:0007669"/>
    <property type="project" value="InterPro"/>
</dbReference>
<evidence type="ECO:0000313" key="4">
    <source>
        <dbReference type="EMBL" id="EED35428.1"/>
    </source>
</evidence>
<feature type="domain" description="Pyruvate/ketoisovalerate oxidoreductase catalytic" evidence="2">
    <location>
        <begin position="16"/>
        <end position="201"/>
    </location>
</feature>
<dbReference type="Gene3D" id="3.40.920.10">
    <property type="entry name" value="Pyruvate-ferredoxin oxidoreductase, PFOR, domain III"/>
    <property type="match status" value="1"/>
</dbReference>
<dbReference type="NCBIfam" id="NF006179">
    <property type="entry name" value="PRK08312.1"/>
    <property type="match status" value="1"/>
</dbReference>
<dbReference type="SUPFAM" id="SSF53323">
    <property type="entry name" value="Pyruvate-ferredoxin oxidoreductase, PFOR, domain III"/>
    <property type="match status" value="1"/>
</dbReference>
<gene>
    <name evidence="4" type="primary">iorB</name>
    <name evidence="4" type="ORF">NOR51B_1373</name>
</gene>
<dbReference type="Pfam" id="PF20169">
    <property type="entry name" value="DUF6537"/>
    <property type="match status" value="1"/>
</dbReference>
<name>B8KTA6_9GAMM</name>
<dbReference type="AlphaFoldDB" id="B8KTA6"/>
<proteinExistence type="predicted"/>
<dbReference type="InterPro" id="IPR002869">
    <property type="entry name" value="Pyrv_flavodox_OxRed_cen"/>
</dbReference>
<keyword evidence="4" id="KW-0670">Pyruvate</keyword>
<evidence type="ECO:0000313" key="5">
    <source>
        <dbReference type="Proteomes" id="UP000004699"/>
    </source>
</evidence>
<organism evidence="4 5">
    <name type="scientific">Luminiphilus syltensis NOR5-1B</name>
    <dbReference type="NCBI Taxonomy" id="565045"/>
    <lineage>
        <taxon>Bacteria</taxon>
        <taxon>Pseudomonadati</taxon>
        <taxon>Pseudomonadota</taxon>
        <taxon>Gammaproteobacteria</taxon>
        <taxon>Cellvibrionales</taxon>
        <taxon>Halieaceae</taxon>
        <taxon>Luminiphilus</taxon>
    </lineage>
</organism>